<dbReference type="InterPro" id="IPR008579">
    <property type="entry name" value="UGlyAH_Cupin_dom"/>
</dbReference>
<evidence type="ECO:0000313" key="2">
    <source>
        <dbReference type="EMBL" id="TDU23332.1"/>
    </source>
</evidence>
<dbReference type="SUPFAM" id="SSF51182">
    <property type="entry name" value="RmlC-like cupins"/>
    <property type="match status" value="2"/>
</dbReference>
<name>A0A4R7NRL5_9GAMM</name>
<organism evidence="2 3">
    <name type="scientific">Panacagrimonas perspica</name>
    <dbReference type="NCBI Taxonomy" id="381431"/>
    <lineage>
        <taxon>Bacteria</taxon>
        <taxon>Pseudomonadati</taxon>
        <taxon>Pseudomonadota</taxon>
        <taxon>Gammaproteobacteria</taxon>
        <taxon>Nevskiales</taxon>
        <taxon>Nevskiaceae</taxon>
        <taxon>Panacagrimonas</taxon>
    </lineage>
</organism>
<dbReference type="Pfam" id="PF05899">
    <property type="entry name" value="Cupin_3"/>
    <property type="match status" value="2"/>
</dbReference>
<evidence type="ECO:0000313" key="3">
    <source>
        <dbReference type="Proteomes" id="UP000295341"/>
    </source>
</evidence>
<dbReference type="Proteomes" id="UP000295341">
    <property type="component" value="Unassembled WGS sequence"/>
</dbReference>
<dbReference type="InterPro" id="IPR014710">
    <property type="entry name" value="RmlC-like_jellyroll"/>
</dbReference>
<proteinExistence type="predicted"/>
<dbReference type="PANTHER" id="PTHR40943:SF1">
    <property type="entry name" value="CYTOPLASMIC PROTEIN"/>
    <property type="match status" value="1"/>
</dbReference>
<dbReference type="AlphaFoldDB" id="A0A4R7NRL5"/>
<dbReference type="PANTHER" id="PTHR40943">
    <property type="entry name" value="CYTOPLASMIC PROTEIN-RELATED"/>
    <property type="match status" value="1"/>
</dbReference>
<accession>A0A4R7NRL5</accession>
<dbReference type="Gene3D" id="2.60.120.10">
    <property type="entry name" value="Jelly Rolls"/>
    <property type="match status" value="2"/>
</dbReference>
<comment type="caution">
    <text evidence="2">The sequence shown here is derived from an EMBL/GenBank/DDBJ whole genome shotgun (WGS) entry which is preliminary data.</text>
</comment>
<protein>
    <submittedName>
        <fullName evidence="2">Putative cupin superfamily protein</fullName>
    </submittedName>
</protein>
<dbReference type="RefSeq" id="WP_210772650.1">
    <property type="nucleotide sequence ID" value="NZ_MWIN01000043.1"/>
</dbReference>
<reference evidence="2 3" key="1">
    <citation type="submission" date="2019-03" db="EMBL/GenBank/DDBJ databases">
        <title>Genomic Encyclopedia of Type Strains, Phase IV (KMG-IV): sequencing the most valuable type-strain genomes for metagenomic binning, comparative biology and taxonomic classification.</title>
        <authorList>
            <person name="Goeker M."/>
        </authorList>
    </citation>
    <scope>NUCLEOTIDE SEQUENCE [LARGE SCALE GENOMIC DNA]</scope>
    <source>
        <strain evidence="2 3">DSM 26377</strain>
    </source>
</reference>
<keyword evidence="3" id="KW-1185">Reference proteome</keyword>
<evidence type="ECO:0000259" key="1">
    <source>
        <dbReference type="Pfam" id="PF05899"/>
    </source>
</evidence>
<sequence>MNDAHPQRIAKSFELFVGTRNDNPGNWAPFEWDDPVHGKQSKGDFIVIRPEGSSGSLSSGLWRTSPVSAGCRPDGSCTVVYSAPLGDETMLILEGEAFVTVAKTGKKHHIKAGTIISHPKGLDATWEIPGPFLKKMWLMWDSPQVNKIKPAEDFYVGDITGARDRWIPFEWNEPAHGPSREGEIQIVRDVGTTGTLMCGLWRTGMSSPVRRADGSSEVRYSAPLGDETLIVLEGEATLTVTQTGKEYAVKAGDIIGHPKDLDVVWSIHTPFLKTFWILTDATPPSI</sequence>
<feature type="domain" description="(S)-ureidoglycine aminohydrolase cupin" evidence="1">
    <location>
        <begin position="226"/>
        <end position="274"/>
    </location>
</feature>
<dbReference type="EMBL" id="SOBT01000013">
    <property type="protein sequence ID" value="TDU23332.1"/>
    <property type="molecule type" value="Genomic_DNA"/>
</dbReference>
<dbReference type="InterPro" id="IPR011051">
    <property type="entry name" value="RmlC_Cupin_sf"/>
</dbReference>
<feature type="domain" description="(S)-ureidoglycine aminohydrolase cupin" evidence="1">
    <location>
        <begin position="87"/>
        <end position="135"/>
    </location>
</feature>
<gene>
    <name evidence="2" type="ORF">DFR24_4859</name>
</gene>